<name>A0ACA9NP50_9GLOM</name>
<comment type="caution">
    <text evidence="1">The sequence shown here is derived from an EMBL/GenBank/DDBJ whole genome shotgun (WGS) entry which is preliminary data.</text>
</comment>
<proteinExistence type="predicted"/>
<organism evidence="1 2">
    <name type="scientific">Acaulospora colombiana</name>
    <dbReference type="NCBI Taxonomy" id="27376"/>
    <lineage>
        <taxon>Eukaryota</taxon>
        <taxon>Fungi</taxon>
        <taxon>Fungi incertae sedis</taxon>
        <taxon>Mucoromycota</taxon>
        <taxon>Glomeromycotina</taxon>
        <taxon>Glomeromycetes</taxon>
        <taxon>Diversisporales</taxon>
        <taxon>Acaulosporaceae</taxon>
        <taxon>Acaulospora</taxon>
    </lineage>
</organism>
<evidence type="ECO:0000313" key="1">
    <source>
        <dbReference type="EMBL" id="CAG8662227.1"/>
    </source>
</evidence>
<reference evidence="1" key="1">
    <citation type="submission" date="2021-06" db="EMBL/GenBank/DDBJ databases">
        <authorList>
            <person name="Kallberg Y."/>
            <person name="Tangrot J."/>
            <person name="Rosling A."/>
        </authorList>
    </citation>
    <scope>NUCLEOTIDE SEQUENCE</scope>
    <source>
        <strain evidence="1">CL356</strain>
    </source>
</reference>
<protein>
    <submittedName>
        <fullName evidence="1">5130_t:CDS:1</fullName>
    </submittedName>
</protein>
<dbReference type="EMBL" id="CAJVPT010022857">
    <property type="protein sequence ID" value="CAG8662227.1"/>
    <property type="molecule type" value="Genomic_DNA"/>
</dbReference>
<sequence length="300" mass="33046">MRLEELSSQAWTQPDPYLEQSYNQQFLVRFFFDDICGVMLTNNVKIYFRKEREADSIMEGTHLITVSDESSEYRATVLSLPIGQNIALQDRVQRFTNALLAADPPIEGLDETIIIEPARLHITLGLLHLEKSNDTNAADQEDTKTVQQALDLLNSLRSEVVRIVKGTEVSEPGGNGANETGGIPVNLDTMGTLKKDKNDTAHILWIGPEPSSGPDQTILERVATIVHDTFKEEGFIADNRSLKPYKALDPATQDSPAPSSQSPTSQRPNFGTCFVDEIQLCAASPIDPETGTYTVVGSIK</sequence>
<dbReference type="Proteomes" id="UP000789525">
    <property type="component" value="Unassembled WGS sequence"/>
</dbReference>
<keyword evidence="2" id="KW-1185">Reference proteome</keyword>
<evidence type="ECO:0000313" key="2">
    <source>
        <dbReference type="Proteomes" id="UP000789525"/>
    </source>
</evidence>
<gene>
    <name evidence="1" type="ORF">ACOLOM_LOCUS8633</name>
</gene>
<accession>A0ACA9NP50</accession>
<feature type="non-terminal residue" evidence="1">
    <location>
        <position position="300"/>
    </location>
</feature>